<gene>
    <name evidence="1" type="ORF">C8E97_4218</name>
</gene>
<dbReference type="AlphaFoldDB" id="A0A495W6W6"/>
<reference evidence="1 2" key="1">
    <citation type="submission" date="2018-10" db="EMBL/GenBank/DDBJ databases">
        <title>Sequencing the genomes of 1000 actinobacteria strains.</title>
        <authorList>
            <person name="Klenk H.-P."/>
        </authorList>
    </citation>
    <scope>NUCLEOTIDE SEQUENCE [LARGE SCALE GENOMIC DNA]</scope>
    <source>
        <strain evidence="1 2">DSM 43800</strain>
    </source>
</reference>
<accession>A0A495W6W6</accession>
<keyword evidence="2" id="KW-1185">Reference proteome</keyword>
<sequence length="88" mass="9759">MAALCDRDVLTDWMGLWTEDDTYGARGVHPGPAVVDGLRFAFYGRTSTIEHQDPETSRAWQLEVCEDLVAGHGRIVVHFFDAGRPPTA</sequence>
<evidence type="ECO:0000313" key="1">
    <source>
        <dbReference type="EMBL" id="RKT55548.1"/>
    </source>
</evidence>
<proteinExistence type="predicted"/>
<comment type="caution">
    <text evidence="1">The sequence shown here is derived from an EMBL/GenBank/DDBJ whole genome shotgun (WGS) entry which is preliminary data.</text>
</comment>
<evidence type="ECO:0000313" key="2">
    <source>
        <dbReference type="Proteomes" id="UP000282084"/>
    </source>
</evidence>
<dbReference type="EMBL" id="RBXO01000001">
    <property type="protein sequence ID" value="RKT55548.1"/>
    <property type="molecule type" value="Genomic_DNA"/>
</dbReference>
<name>A0A495W6W6_9PSEU</name>
<organism evidence="1 2">
    <name type="scientific">Saccharothrix australiensis</name>
    <dbReference type="NCBI Taxonomy" id="2072"/>
    <lineage>
        <taxon>Bacteria</taxon>
        <taxon>Bacillati</taxon>
        <taxon>Actinomycetota</taxon>
        <taxon>Actinomycetes</taxon>
        <taxon>Pseudonocardiales</taxon>
        <taxon>Pseudonocardiaceae</taxon>
        <taxon>Saccharothrix</taxon>
    </lineage>
</organism>
<protein>
    <submittedName>
        <fullName evidence="1">Uncharacterized protein</fullName>
    </submittedName>
</protein>
<dbReference type="Proteomes" id="UP000282084">
    <property type="component" value="Unassembled WGS sequence"/>
</dbReference>